<evidence type="ECO:0000313" key="2">
    <source>
        <dbReference type="EMBL" id="GFZ89856.1"/>
    </source>
</evidence>
<dbReference type="RefSeq" id="WP_188606426.1">
    <property type="nucleotide sequence ID" value="NZ_BMIC01000004.1"/>
</dbReference>
<dbReference type="Proteomes" id="UP000598120">
    <property type="component" value="Unassembled WGS sequence"/>
</dbReference>
<evidence type="ECO:0000256" key="1">
    <source>
        <dbReference type="SAM" id="SignalP"/>
    </source>
</evidence>
<reference evidence="2 3" key="1">
    <citation type="journal article" date="2014" name="Int. J. Syst. Evol. Microbiol.">
        <title>Complete genome sequence of Corynebacterium casei LMG S-19264T (=DSM 44701T), isolated from a smear-ripened cheese.</title>
        <authorList>
            <consortium name="US DOE Joint Genome Institute (JGI-PGF)"/>
            <person name="Walter F."/>
            <person name="Albersmeier A."/>
            <person name="Kalinowski J."/>
            <person name="Ruckert C."/>
        </authorList>
    </citation>
    <scope>NUCLEOTIDE SEQUENCE [LARGE SCALE GENOMIC DNA]</scope>
    <source>
        <strain evidence="2 3">CGMCC 1.15295</strain>
    </source>
</reference>
<keyword evidence="3" id="KW-1185">Reference proteome</keyword>
<comment type="caution">
    <text evidence="2">The sequence shown here is derived from an EMBL/GenBank/DDBJ whole genome shotgun (WGS) entry which is preliminary data.</text>
</comment>
<sequence>MKIFTYLKFCLLITLISTTTSCFEIIEEVDLKSDGSGTMAYTLNMSKSKAKLASIMLLDSVNGFKVPSREDIQNGLDDIVLELKKAEGITNIKKTADYDNFVFSVKCDFKKIDNINKMTNEVWSKQKNKTPLSSYFFDSSKGSFKRQYSYTGDVKKQYNRLKAENKKVFDDASYTVIYRFDKEITSQNNQQAKVSKSKKAVMQRISAIDIINGKGDINNQIQLKK</sequence>
<organism evidence="2 3">
    <name type="scientific">Aquaticitalea lipolytica</name>
    <dbReference type="NCBI Taxonomy" id="1247562"/>
    <lineage>
        <taxon>Bacteria</taxon>
        <taxon>Pseudomonadati</taxon>
        <taxon>Bacteroidota</taxon>
        <taxon>Flavobacteriia</taxon>
        <taxon>Flavobacteriales</taxon>
        <taxon>Flavobacteriaceae</taxon>
        <taxon>Aquaticitalea</taxon>
    </lineage>
</organism>
<feature type="signal peptide" evidence="1">
    <location>
        <begin position="1"/>
        <end position="22"/>
    </location>
</feature>
<gene>
    <name evidence="2" type="ORF">GCM10011531_21930</name>
</gene>
<proteinExistence type="predicted"/>
<accession>A0A8J2TTK8</accession>
<dbReference type="AlphaFoldDB" id="A0A8J2TTK8"/>
<dbReference type="PROSITE" id="PS51257">
    <property type="entry name" value="PROKAR_LIPOPROTEIN"/>
    <property type="match status" value="1"/>
</dbReference>
<keyword evidence="1" id="KW-0732">Signal</keyword>
<feature type="chain" id="PRO_5035173860" description="Lipoprotein" evidence="1">
    <location>
        <begin position="23"/>
        <end position="225"/>
    </location>
</feature>
<evidence type="ECO:0008006" key="4">
    <source>
        <dbReference type="Google" id="ProtNLM"/>
    </source>
</evidence>
<dbReference type="EMBL" id="BMIC01000004">
    <property type="protein sequence ID" value="GFZ89856.1"/>
    <property type="molecule type" value="Genomic_DNA"/>
</dbReference>
<evidence type="ECO:0000313" key="3">
    <source>
        <dbReference type="Proteomes" id="UP000598120"/>
    </source>
</evidence>
<protein>
    <recommendedName>
        <fullName evidence="4">Lipoprotein</fullName>
    </recommendedName>
</protein>
<name>A0A8J2TTK8_9FLAO</name>